<feature type="region of interest" description="Disordered" evidence="1">
    <location>
        <begin position="1"/>
        <end position="155"/>
    </location>
</feature>
<evidence type="ECO:0000313" key="3">
    <source>
        <dbReference type="Proteomes" id="UP000606274"/>
    </source>
</evidence>
<name>A0A8T0AE02_SILME</name>
<feature type="compositionally biased region" description="Acidic residues" evidence="1">
    <location>
        <begin position="118"/>
        <end position="127"/>
    </location>
</feature>
<sequence length="155" mass="15616">MGSKPAPPPPPAPPPAPPPPPPPDTLRCSSSLPPCRPPPSCPLAAAMVFDQGNAANPPPSQQQSGSGSGNRNQPSPAAVGVITTVNQNGSTVPLQETNPTSTYIPAPDTLQTQQEDQVSPEDAEELNDPVQESADGEGTGDSDTACDSGIHSGAL</sequence>
<evidence type="ECO:0000256" key="1">
    <source>
        <dbReference type="SAM" id="MobiDB-lite"/>
    </source>
</evidence>
<proteinExistence type="predicted"/>
<gene>
    <name evidence="2" type="ORF">HF521_012751</name>
</gene>
<organism evidence="2 3">
    <name type="scientific">Silurus meridionalis</name>
    <name type="common">Southern catfish</name>
    <name type="synonym">Silurus soldatovi meridionalis</name>
    <dbReference type="NCBI Taxonomy" id="175797"/>
    <lineage>
        <taxon>Eukaryota</taxon>
        <taxon>Metazoa</taxon>
        <taxon>Chordata</taxon>
        <taxon>Craniata</taxon>
        <taxon>Vertebrata</taxon>
        <taxon>Euteleostomi</taxon>
        <taxon>Actinopterygii</taxon>
        <taxon>Neopterygii</taxon>
        <taxon>Teleostei</taxon>
        <taxon>Ostariophysi</taxon>
        <taxon>Siluriformes</taxon>
        <taxon>Siluridae</taxon>
        <taxon>Silurus</taxon>
    </lineage>
</organism>
<comment type="caution">
    <text evidence="2">The sequence shown here is derived from an EMBL/GenBank/DDBJ whole genome shotgun (WGS) entry which is preliminary data.</text>
</comment>
<reference evidence="2" key="1">
    <citation type="submission" date="2020-08" db="EMBL/GenBank/DDBJ databases">
        <title>Chromosome-level assembly of Southern catfish (Silurus meridionalis) provides insights into visual adaptation to the nocturnal and benthic lifestyles.</title>
        <authorList>
            <person name="Zhang Y."/>
            <person name="Wang D."/>
            <person name="Peng Z."/>
        </authorList>
    </citation>
    <scope>NUCLEOTIDE SEQUENCE</scope>
    <source>
        <strain evidence="2">SWU-2019-XX</strain>
        <tissue evidence="2">Muscle</tissue>
    </source>
</reference>
<protein>
    <submittedName>
        <fullName evidence="2">Uncharacterized protein</fullName>
    </submittedName>
</protein>
<dbReference type="Proteomes" id="UP000606274">
    <property type="component" value="Unassembled WGS sequence"/>
</dbReference>
<feature type="compositionally biased region" description="Low complexity" evidence="1">
    <location>
        <begin position="42"/>
        <end position="76"/>
    </location>
</feature>
<dbReference type="AlphaFoldDB" id="A0A8T0AE02"/>
<feature type="compositionally biased region" description="Polar residues" evidence="1">
    <location>
        <begin position="83"/>
        <end position="117"/>
    </location>
</feature>
<feature type="compositionally biased region" description="Pro residues" evidence="1">
    <location>
        <begin position="1"/>
        <end position="24"/>
    </location>
</feature>
<dbReference type="EMBL" id="JABFDY010000024">
    <property type="protein sequence ID" value="KAF7689398.1"/>
    <property type="molecule type" value="Genomic_DNA"/>
</dbReference>
<keyword evidence="3" id="KW-1185">Reference proteome</keyword>
<evidence type="ECO:0000313" key="2">
    <source>
        <dbReference type="EMBL" id="KAF7689398.1"/>
    </source>
</evidence>
<accession>A0A8T0AE02</accession>